<dbReference type="SUPFAM" id="SSF56801">
    <property type="entry name" value="Acetyl-CoA synthetase-like"/>
    <property type="match status" value="1"/>
</dbReference>
<dbReference type="InterPro" id="IPR000873">
    <property type="entry name" value="AMP-dep_synth/lig_dom"/>
</dbReference>
<dbReference type="KEGG" id="ffu:CLAFUR5_03850"/>
<sequence>MIRATAPQAASSSAASSCLELALLVNLHIYSSDEVVSFRRLVRNGTASQVSNTARVRGVLKPGYGLDRIIGELEDIAHSDGENVIDHHGCLGPFSAVAIQYSSCDSNITIRPSMPIHSNLCLEICCHYGEAGAEVEVRMSLVYRRSSMSRREATRFVRVLTSIVEQICIRHTSNQGVASLSVKDLACHAFEAVDRNRVLAWNSKQALQSQETLIHNVFSSVAVKHADREAIVGPNGCMTYAILHETSSAIASYLRKHLTAEDRWLALYFAKSSGMWAIAGMLAVLKTGRGCTFLDTSWPDERLCVVIRATGTRFLLTHGTRSAHRVARLQTETHLQSFDVAQAATASTIEDPEEAHDSTVRPGDGAFVVFTSGSTGSPKGVVLTHANVCTAITGLIERLAINPSHGSSRQQVRVLQFAAYAFDASLSDMLVALLSGAAACIPSDTERTSNLQSYMKDQNVTIAFLTPTVARRLVPSSLDHTLKTLVLIGEPVTSLDKDQWLGSAIDVFNGYGPTESTFAASLGRIRLSKSPSNIGLPLGYRFWVVNCNKGGHCDSSDLDGRYLIPIGATGELVLEGPALAQCYLNDAKLTQSRFKTGSAWLPIIDGQALLERRVYGTGDLVRYHEDGSLECLGRVENDTQVKLAGQRLELAEIEHHLAQGAAIATTPFCDAAVSDLPDVFVNIVLRDNPSSFELRQLHEADETSSA</sequence>
<feature type="domain" description="AMP-dependent synthetase/ligase" evidence="3">
    <location>
        <begin position="221"/>
        <end position="584"/>
    </location>
</feature>
<dbReference type="InterPro" id="IPR020845">
    <property type="entry name" value="AMP-binding_CS"/>
</dbReference>
<dbReference type="GO" id="GO:0043041">
    <property type="term" value="P:amino acid activation for nonribosomal peptide biosynthetic process"/>
    <property type="evidence" value="ECO:0007669"/>
    <property type="project" value="TreeGrafter"/>
</dbReference>
<dbReference type="PANTHER" id="PTHR45527">
    <property type="entry name" value="NONRIBOSOMAL PEPTIDE SYNTHETASE"/>
    <property type="match status" value="1"/>
</dbReference>
<dbReference type="GO" id="GO:0044550">
    <property type="term" value="P:secondary metabolite biosynthetic process"/>
    <property type="evidence" value="ECO:0007669"/>
    <property type="project" value="TreeGrafter"/>
</dbReference>
<evidence type="ECO:0000256" key="2">
    <source>
        <dbReference type="ARBA" id="ARBA00022553"/>
    </source>
</evidence>
<keyword evidence="2" id="KW-0597">Phosphoprotein</keyword>
<keyword evidence="1" id="KW-0596">Phosphopantetheine</keyword>
<dbReference type="PANTHER" id="PTHR45527:SF12">
    <property type="entry name" value="NONRIBOSOMAL PEPTIDE SYNTHETASE IVOA"/>
    <property type="match status" value="1"/>
</dbReference>
<dbReference type="Gene3D" id="3.40.50.12780">
    <property type="entry name" value="N-terminal domain of ligase-like"/>
    <property type="match status" value="1"/>
</dbReference>
<evidence type="ECO:0000313" key="5">
    <source>
        <dbReference type="Proteomes" id="UP000756132"/>
    </source>
</evidence>
<accession>A0A9Q8P5A3</accession>
<gene>
    <name evidence="4" type="ORF">CLAFUR5_03850</name>
</gene>
<dbReference type="OMA" id="GFDGWLW"/>
<dbReference type="InterPro" id="IPR042099">
    <property type="entry name" value="ANL_N_sf"/>
</dbReference>
<dbReference type="Gene3D" id="3.30.300.30">
    <property type="match status" value="1"/>
</dbReference>
<evidence type="ECO:0000256" key="1">
    <source>
        <dbReference type="ARBA" id="ARBA00022450"/>
    </source>
</evidence>
<evidence type="ECO:0000313" key="4">
    <source>
        <dbReference type="EMBL" id="UJO13681.1"/>
    </source>
</evidence>
<dbReference type="OrthoDB" id="3648641at2759"/>
<dbReference type="Proteomes" id="UP000756132">
    <property type="component" value="Chromosome 2"/>
</dbReference>
<dbReference type="GO" id="GO:0031177">
    <property type="term" value="F:phosphopantetheine binding"/>
    <property type="evidence" value="ECO:0007669"/>
    <property type="project" value="TreeGrafter"/>
</dbReference>
<proteinExistence type="predicted"/>
<keyword evidence="5" id="KW-1185">Reference proteome</keyword>
<dbReference type="Pfam" id="PF00501">
    <property type="entry name" value="AMP-binding"/>
    <property type="match status" value="1"/>
</dbReference>
<organism evidence="4 5">
    <name type="scientific">Passalora fulva</name>
    <name type="common">Tomato leaf mold</name>
    <name type="synonym">Cladosporium fulvum</name>
    <dbReference type="NCBI Taxonomy" id="5499"/>
    <lineage>
        <taxon>Eukaryota</taxon>
        <taxon>Fungi</taxon>
        <taxon>Dikarya</taxon>
        <taxon>Ascomycota</taxon>
        <taxon>Pezizomycotina</taxon>
        <taxon>Dothideomycetes</taxon>
        <taxon>Dothideomycetidae</taxon>
        <taxon>Mycosphaerellales</taxon>
        <taxon>Mycosphaerellaceae</taxon>
        <taxon>Fulvia</taxon>
    </lineage>
</organism>
<dbReference type="GeneID" id="71983728"/>
<dbReference type="RefSeq" id="XP_047758047.1">
    <property type="nucleotide sequence ID" value="XM_047902998.1"/>
</dbReference>
<reference evidence="4" key="1">
    <citation type="submission" date="2021-12" db="EMBL/GenBank/DDBJ databases">
        <authorList>
            <person name="Zaccaron A."/>
            <person name="Stergiopoulos I."/>
        </authorList>
    </citation>
    <scope>NUCLEOTIDE SEQUENCE</scope>
    <source>
        <strain evidence="4">Race5_Kim</strain>
    </source>
</reference>
<dbReference type="EMBL" id="CP090164">
    <property type="protein sequence ID" value="UJO13681.1"/>
    <property type="molecule type" value="Genomic_DNA"/>
</dbReference>
<dbReference type="InterPro" id="IPR045851">
    <property type="entry name" value="AMP-bd_C_sf"/>
</dbReference>
<dbReference type="PROSITE" id="PS00455">
    <property type="entry name" value="AMP_BINDING"/>
    <property type="match status" value="1"/>
</dbReference>
<dbReference type="PROSITE" id="PS51257">
    <property type="entry name" value="PROKAR_LIPOPROTEIN"/>
    <property type="match status" value="1"/>
</dbReference>
<protein>
    <submittedName>
        <fullName evidence="4">HC-toxin synthetase</fullName>
    </submittedName>
</protein>
<name>A0A9Q8P5A3_PASFU</name>
<reference evidence="4" key="2">
    <citation type="journal article" date="2022" name="Microb. Genom.">
        <title>A chromosome-scale genome assembly of the tomato pathogen Cladosporium fulvum reveals a compartmentalized genome architecture and the presence of a dispensable chromosome.</title>
        <authorList>
            <person name="Zaccaron A.Z."/>
            <person name="Chen L.H."/>
            <person name="Samaras A."/>
            <person name="Stergiopoulos I."/>
        </authorList>
    </citation>
    <scope>NUCLEOTIDE SEQUENCE</scope>
    <source>
        <strain evidence="4">Race5_Kim</strain>
    </source>
</reference>
<dbReference type="AlphaFoldDB" id="A0A9Q8P5A3"/>
<dbReference type="GO" id="GO:0005737">
    <property type="term" value="C:cytoplasm"/>
    <property type="evidence" value="ECO:0007669"/>
    <property type="project" value="TreeGrafter"/>
</dbReference>
<evidence type="ECO:0000259" key="3">
    <source>
        <dbReference type="Pfam" id="PF00501"/>
    </source>
</evidence>